<dbReference type="Proteomes" id="UP001174196">
    <property type="component" value="Unassembled WGS sequence"/>
</dbReference>
<sequence>MTCCRKKDLYFDVSSNKYAIGLNLLERFPGQTDNDVVNNALEVMRNAYNIDSMLFDKYARLAIKALLAEGRNTYHLNDS</sequence>
<dbReference type="EMBL" id="JANRHH010000041">
    <property type="protein sequence ID" value="MDN4594549.1"/>
    <property type="molecule type" value="Genomic_DNA"/>
</dbReference>
<accession>A0ABT8IP31</accession>
<name>A0ABT8IP31_9BACL</name>
<keyword evidence="2" id="KW-1185">Reference proteome</keyword>
<evidence type="ECO:0000313" key="1">
    <source>
        <dbReference type="EMBL" id="MDN4594549.1"/>
    </source>
</evidence>
<organism evidence="1 2">
    <name type="scientific">Polycladomyces subterraneus</name>
    <dbReference type="NCBI Taxonomy" id="1016997"/>
    <lineage>
        <taxon>Bacteria</taxon>
        <taxon>Bacillati</taxon>
        <taxon>Bacillota</taxon>
        <taxon>Bacilli</taxon>
        <taxon>Bacillales</taxon>
        <taxon>Thermoactinomycetaceae</taxon>
        <taxon>Polycladomyces</taxon>
    </lineage>
</organism>
<reference evidence="1" key="1">
    <citation type="submission" date="2022-08" db="EMBL/GenBank/DDBJ databases">
        <title>Polycladomyces zharkentsis sp. nov., a novel thermophilic CMC and starch-degrading bacterium isolated from a geothermal spring in Kazakhstan.</title>
        <authorList>
            <person name="Mashzhan A."/>
            <person name="Kistaubaeva A."/>
            <person name="Javier-Lopez R."/>
            <person name="Birkeland N.-K."/>
        </authorList>
    </citation>
    <scope>NUCLEOTIDE SEQUENCE</scope>
    <source>
        <strain evidence="1">KSR 13</strain>
    </source>
</reference>
<evidence type="ECO:0000313" key="2">
    <source>
        <dbReference type="Proteomes" id="UP001174196"/>
    </source>
</evidence>
<protein>
    <submittedName>
        <fullName evidence="1">Uncharacterized protein</fullName>
    </submittedName>
</protein>
<gene>
    <name evidence="1" type="ORF">NWF35_11700</name>
</gene>
<proteinExistence type="predicted"/>
<comment type="caution">
    <text evidence="1">The sequence shown here is derived from an EMBL/GenBank/DDBJ whole genome shotgun (WGS) entry which is preliminary data.</text>
</comment>
<dbReference type="RefSeq" id="WP_301239285.1">
    <property type="nucleotide sequence ID" value="NZ_JANRHH010000041.1"/>
</dbReference>